<proteinExistence type="predicted"/>
<feature type="non-terminal residue" evidence="2">
    <location>
        <position position="358"/>
    </location>
</feature>
<dbReference type="AlphaFoldDB" id="A0A382P5C9"/>
<evidence type="ECO:0000256" key="1">
    <source>
        <dbReference type="SAM" id="Coils"/>
    </source>
</evidence>
<evidence type="ECO:0008006" key="3">
    <source>
        <dbReference type="Google" id="ProtNLM"/>
    </source>
</evidence>
<gene>
    <name evidence="2" type="ORF">METZ01_LOCUS321463</name>
</gene>
<dbReference type="PANTHER" id="PTHR32114:SF2">
    <property type="entry name" value="ABC TRANSPORTER ABCH.3"/>
    <property type="match status" value="1"/>
</dbReference>
<feature type="coiled-coil region" evidence="1">
    <location>
        <begin position="136"/>
        <end position="167"/>
    </location>
</feature>
<organism evidence="2">
    <name type="scientific">marine metagenome</name>
    <dbReference type="NCBI Taxonomy" id="408172"/>
    <lineage>
        <taxon>unclassified sequences</taxon>
        <taxon>metagenomes</taxon>
        <taxon>ecological metagenomes</taxon>
    </lineage>
</organism>
<reference evidence="2" key="1">
    <citation type="submission" date="2018-05" db="EMBL/GenBank/DDBJ databases">
        <authorList>
            <person name="Lanie J.A."/>
            <person name="Ng W.-L."/>
            <person name="Kazmierczak K.M."/>
            <person name="Andrzejewski T.M."/>
            <person name="Davidsen T.M."/>
            <person name="Wayne K.J."/>
            <person name="Tettelin H."/>
            <person name="Glass J.I."/>
            <person name="Rusch D."/>
            <person name="Podicherti R."/>
            <person name="Tsui H.-C.T."/>
            <person name="Winkler M.E."/>
        </authorList>
    </citation>
    <scope>NUCLEOTIDE SEQUENCE</scope>
</reference>
<dbReference type="InterPro" id="IPR027417">
    <property type="entry name" value="P-loop_NTPase"/>
</dbReference>
<evidence type="ECO:0000313" key="2">
    <source>
        <dbReference type="EMBL" id="SVC68609.1"/>
    </source>
</evidence>
<keyword evidence="1" id="KW-0175">Coiled coil</keyword>
<dbReference type="Gene3D" id="3.40.50.300">
    <property type="entry name" value="P-loop containing nucleotide triphosphate hydrolases"/>
    <property type="match status" value="1"/>
</dbReference>
<dbReference type="EMBL" id="UINC01105009">
    <property type="protein sequence ID" value="SVC68609.1"/>
    <property type="molecule type" value="Genomic_DNA"/>
</dbReference>
<accession>A0A382P5C9</accession>
<protein>
    <recommendedName>
        <fullName evidence="3">Rad50/SbcC-type AAA domain-containing protein</fullName>
    </recommendedName>
</protein>
<feature type="non-terminal residue" evidence="2">
    <location>
        <position position="1"/>
    </location>
</feature>
<dbReference type="PANTHER" id="PTHR32114">
    <property type="entry name" value="ABC TRANSPORTER ABCH.3"/>
    <property type="match status" value="1"/>
</dbReference>
<name>A0A382P5C9_9ZZZZ</name>
<sequence>GKLCEVSVEFETAGHQFKVVRGIHPQTFEVWQNGKMIDQQTNVRDYQKFLEQNILKLNHKSFHQIVVLGSSSFIPFMQLKAHDRRDVIEDLLDINIFSKMKVILRERNARTKEQIRNSKISVDAQKDKIEYQKKHLNQLETINEEAKQSFDEEIKDCQEKLKAFRLELEKYPYGLEQKLKTLRNIKDELTTEKGKCNHVMKHLVDTAKFFENNDDCPTCTQEINKQLKTAMLIEVKDQAKKTQLLITQNEPKYNSTILAIEQARDDINSMLDTNRKINWCSDRINDLTTKEVTEVDMTQPLNDLIDMTYKLGEMQDTLNESSKDLLYNDVASEMLKDTGIRTKIIKEYLPAMNTLINK</sequence>